<dbReference type="PANTHER" id="PTHR21567">
    <property type="entry name" value="CLASP"/>
    <property type="match status" value="1"/>
</dbReference>
<dbReference type="GO" id="GO:0060172">
    <property type="term" value="P:astral microtubule depolymerization"/>
    <property type="evidence" value="ECO:0007669"/>
    <property type="project" value="TreeGrafter"/>
</dbReference>
<dbReference type="Gene3D" id="1.25.10.10">
    <property type="entry name" value="Leucine-rich Repeat Variant"/>
    <property type="match status" value="1"/>
</dbReference>
<dbReference type="GO" id="GO:0005881">
    <property type="term" value="C:cytoplasmic microtubule"/>
    <property type="evidence" value="ECO:0007669"/>
    <property type="project" value="TreeGrafter"/>
</dbReference>
<dbReference type="KEGG" id="zmk:HG535_0A03150"/>
<dbReference type="GO" id="GO:0005876">
    <property type="term" value="C:spindle microtubule"/>
    <property type="evidence" value="ECO:0007669"/>
    <property type="project" value="TreeGrafter"/>
</dbReference>
<evidence type="ECO:0000313" key="9">
    <source>
        <dbReference type="EMBL" id="QLG70376.1"/>
    </source>
</evidence>
<evidence type="ECO:0000256" key="7">
    <source>
        <dbReference type="SAM" id="MobiDB-lite"/>
    </source>
</evidence>
<dbReference type="InterPro" id="IPR024395">
    <property type="entry name" value="CLASP_N_dom"/>
</dbReference>
<feature type="compositionally biased region" description="Low complexity" evidence="7">
    <location>
        <begin position="932"/>
        <end position="941"/>
    </location>
</feature>
<dbReference type="PANTHER" id="PTHR21567:SF9">
    <property type="entry name" value="CLIP-ASSOCIATING PROTEIN"/>
    <property type="match status" value="1"/>
</dbReference>
<evidence type="ECO:0000256" key="4">
    <source>
        <dbReference type="ARBA" id="ARBA00022618"/>
    </source>
</evidence>
<protein>
    <recommendedName>
        <fullName evidence="3">Protein STU1</fullName>
    </recommendedName>
</protein>
<proteinExistence type="inferred from homology"/>
<keyword evidence="6" id="KW-0498">Mitosis</keyword>
<dbReference type="GeneID" id="59234012"/>
<dbReference type="GO" id="GO:0090307">
    <property type="term" value="P:mitotic spindle assembly"/>
    <property type="evidence" value="ECO:0007669"/>
    <property type="project" value="TreeGrafter"/>
</dbReference>
<keyword evidence="10" id="KW-1185">Reference proteome</keyword>
<feature type="compositionally biased region" description="Polar residues" evidence="7">
    <location>
        <begin position="914"/>
        <end position="923"/>
    </location>
</feature>
<gene>
    <name evidence="9" type="ORF">HG535_0A03150</name>
</gene>
<feature type="compositionally biased region" description="Basic and acidic residues" evidence="7">
    <location>
        <begin position="1093"/>
        <end position="1102"/>
    </location>
</feature>
<organism evidence="9 10">
    <name type="scientific">Zygotorulaspora mrakii</name>
    <name type="common">Zygosaccharomyces mrakii</name>
    <dbReference type="NCBI Taxonomy" id="42260"/>
    <lineage>
        <taxon>Eukaryota</taxon>
        <taxon>Fungi</taxon>
        <taxon>Dikarya</taxon>
        <taxon>Ascomycota</taxon>
        <taxon>Saccharomycotina</taxon>
        <taxon>Saccharomycetes</taxon>
        <taxon>Saccharomycetales</taxon>
        <taxon>Saccharomycetaceae</taxon>
        <taxon>Zygotorulaspora</taxon>
    </lineage>
</organism>
<feature type="region of interest" description="Disordered" evidence="7">
    <location>
        <begin position="1093"/>
        <end position="1113"/>
    </location>
</feature>
<dbReference type="InterPro" id="IPR011989">
    <property type="entry name" value="ARM-like"/>
</dbReference>
<feature type="region of interest" description="Disordered" evidence="7">
    <location>
        <begin position="914"/>
        <end position="941"/>
    </location>
</feature>
<dbReference type="Pfam" id="PF12348">
    <property type="entry name" value="CLASP_N"/>
    <property type="match status" value="1"/>
</dbReference>
<evidence type="ECO:0000256" key="6">
    <source>
        <dbReference type="ARBA" id="ARBA00022776"/>
    </source>
</evidence>
<evidence type="ECO:0000256" key="1">
    <source>
        <dbReference type="ARBA" id="ARBA00004186"/>
    </source>
</evidence>
<evidence type="ECO:0000256" key="3">
    <source>
        <dbReference type="ARBA" id="ARBA00016012"/>
    </source>
</evidence>
<dbReference type="GO" id="GO:0051301">
    <property type="term" value="P:cell division"/>
    <property type="evidence" value="ECO:0007669"/>
    <property type="project" value="UniProtKB-KW"/>
</dbReference>
<accession>A0A7H9AVL2</accession>
<dbReference type="GO" id="GO:0008017">
    <property type="term" value="F:microtubule binding"/>
    <property type="evidence" value="ECO:0007669"/>
    <property type="project" value="TreeGrafter"/>
</dbReference>
<sequence>MSDTDGFDSGFPLYEKLVANGTAGAVGNDSESDRAHVEQSIQLLARFKGHVKKELVHVASIPRYFEALIFVLDTYSFARAFKLVMLAHSSLCYLVKRVVMQRPSFFDSLQIVENITVHLFMLESFEAFDSKNCWLSSVKAFEAIYLLQPSILTDCMLVLFARYEHDDKRLLRFLLVVDELLQMIKKHEKIDGAFDTRLLSKLSDVVSRCHGSQVDVVKVIQEVISKNFKNQEKEVFSQIRDDSVKKLFEIEENAQEPHTFDVNFEIGRIMEDCNIHPRQSENVLTGYPNDLTCDNITSVLENLLVPFQNPKETEQNWRLRQANLTELRKIIRTTFANNNSSQFITLCKELQTFECIGKAVLSLRTTLSMTACEVFKDFLQIFTKELDLGILDQMFSILKNLLTTAKKIASTSALSCLIIMFTNIGFHQKLFHNCLMLINEKSITPRNCSALLLRIFLIEFTDSKVLDNSLIYIEEWLKKGITDAQTSVRESMRLTFWYYYKGYTLNAKNFLLTQFSSQLKKAIELSIPSHLELNYHLNTSARTSTTNPFSIVENSSRNNYHHRKYPSYARPTHSYNASVQRTSNGRSTSEYAPTDIVPNVLNRRKVSAPPPMLTKRSLTTEQYQERSHFSQLTPHIDTSSFEHRHDVENTIQIDLTSDFSGVHSNTLISKYLNNEDQFDGKLMYQNLDSSSPDNIKEGVQTLQKFLLKNNSFTTNESLDLNHLINSIKLIKLRYPQELKPLLSLSSFCESMPLTFVIEIHAINFVDLNEDIMHRLTPTALLEAISELFAHLNSISDDREVENNPELSLYYMKYKQFILNFCFGLLIKVFSLVLNNQQVNSNVIQTLIRKLGALYGQEFDECLYIECFEKMHAHDETSFTSAVQSINSMPTKLKICEELEKKGSIESTEIEQIINRNNSTSSRQLDNDENDNLENNGNGNTENIIVDDRKYLEMTMVNPFGQSRSISGGSVVYHDPSLTSPLEENADAISLNGKSNEEPRVSEITKVVSIYEVARPHESNASTIDLDGDSKMIDNGEGNSVTLSDIFASQRQEHTVKFSDASPKVINAETSHPSSSVKADAFEENMEIGNDMSRKASFERDRSPVTPLTERQSKELSQALNSIEIGKKPEPMNNLEPSNLSAELLVNTMLEAIEGKSIEDNFFGDKLLGSLTYYEITLATKMIDAANVDENLNQMKKAIARIQNRSFTIMHLNCLIGRLIMCSQQQPMREWLEVQKGYETLLQLGRTLLISTDETSLFPLNMASKSIVLIQCLIILNKKLNNVPSLFSPAIKDIWEEILQMVTKLRDYSNEFYLLLQELRDLLSQLNFFNSKSVASILSTLASEAQETGPGIKETFLMETISAILVKSPNVLQKHQPEEIIQMMLLFAESDITEWRHACFTVMANVLQYLRQAFANEKDIEKQFGDLSEVQFRVVCTLASSNYAEDHLHDISTFK</sequence>
<keyword evidence="4" id="KW-0132">Cell division</keyword>
<keyword evidence="5" id="KW-0493">Microtubule</keyword>
<evidence type="ECO:0000259" key="8">
    <source>
        <dbReference type="Pfam" id="PF12348"/>
    </source>
</evidence>
<dbReference type="RefSeq" id="XP_037142104.1">
    <property type="nucleotide sequence ID" value="XM_037286209.1"/>
</dbReference>
<evidence type="ECO:0000313" key="10">
    <source>
        <dbReference type="Proteomes" id="UP000509704"/>
    </source>
</evidence>
<keyword evidence="6" id="KW-0131">Cell cycle</keyword>
<dbReference type="EMBL" id="CP058604">
    <property type="protein sequence ID" value="QLG70376.1"/>
    <property type="molecule type" value="Genomic_DNA"/>
</dbReference>
<dbReference type="GO" id="GO:1990023">
    <property type="term" value="C:mitotic spindle midzone"/>
    <property type="evidence" value="ECO:0007669"/>
    <property type="project" value="TreeGrafter"/>
</dbReference>
<dbReference type="OrthoDB" id="46159at2759"/>
<evidence type="ECO:0000256" key="2">
    <source>
        <dbReference type="ARBA" id="ARBA00009549"/>
    </source>
</evidence>
<feature type="domain" description="CLASP N-terminal" evidence="8">
    <location>
        <begin position="300"/>
        <end position="524"/>
    </location>
</feature>
<dbReference type="Proteomes" id="UP000509704">
    <property type="component" value="Chromosome 1"/>
</dbReference>
<evidence type="ECO:0000256" key="5">
    <source>
        <dbReference type="ARBA" id="ARBA00022701"/>
    </source>
</evidence>
<reference evidence="9 10" key="1">
    <citation type="submission" date="2020-07" db="EMBL/GenBank/DDBJ databases">
        <title>The yeast mating-type switching endonuclease HO is a domesticated member of an unorthodox homing genetic element family.</title>
        <authorList>
            <person name="Coughlan A.Y."/>
            <person name="Lombardi L."/>
            <person name="Braun-Galleani S."/>
            <person name="Martos A.R."/>
            <person name="Galeote V."/>
            <person name="Bigey F."/>
            <person name="Dequin S."/>
            <person name="Byrne K.P."/>
            <person name="Wolfe K.H."/>
        </authorList>
    </citation>
    <scope>NUCLEOTIDE SEQUENCE [LARGE SCALE GENOMIC DNA]</scope>
    <source>
        <strain evidence="9 10">NRRL Y-6702</strain>
    </source>
</reference>
<name>A0A7H9AVL2_ZYGMR</name>
<comment type="subcellular location">
    <subcellularLocation>
        <location evidence="1">Cytoplasm</location>
        <location evidence="1">Cytoskeleton</location>
        <location evidence="1">Spindle</location>
    </subcellularLocation>
</comment>
<dbReference type="SUPFAM" id="SSF48371">
    <property type="entry name" value="ARM repeat"/>
    <property type="match status" value="1"/>
</dbReference>
<comment type="similarity">
    <text evidence="2">Belongs to the CLASP family.</text>
</comment>
<dbReference type="GO" id="GO:0005815">
    <property type="term" value="C:microtubule organizing center"/>
    <property type="evidence" value="ECO:0007669"/>
    <property type="project" value="TreeGrafter"/>
</dbReference>
<dbReference type="InterPro" id="IPR016024">
    <property type="entry name" value="ARM-type_fold"/>
</dbReference>